<evidence type="ECO:0000256" key="5">
    <source>
        <dbReference type="SAM" id="MobiDB-lite"/>
    </source>
</evidence>
<feature type="region of interest" description="Disordered" evidence="5">
    <location>
        <begin position="1"/>
        <end position="21"/>
    </location>
</feature>
<dbReference type="InterPro" id="IPR023296">
    <property type="entry name" value="Glyco_hydro_beta-prop_sf"/>
</dbReference>
<dbReference type="InterPro" id="IPR013320">
    <property type="entry name" value="ConA-like_dom_sf"/>
</dbReference>
<dbReference type="EC" id="3.2.1.80" evidence="8"/>
<dbReference type="GO" id="GO:0004575">
    <property type="term" value="F:sucrose alpha-glucosidase activity"/>
    <property type="evidence" value="ECO:0007669"/>
    <property type="project" value="TreeGrafter"/>
</dbReference>
<evidence type="ECO:0000313" key="8">
    <source>
        <dbReference type="EMBL" id="KJL21101.1"/>
    </source>
</evidence>
<dbReference type="SMART" id="SM00640">
    <property type="entry name" value="Glyco_32"/>
    <property type="match status" value="1"/>
</dbReference>
<accession>A0A0F0KPA8</accession>
<dbReference type="PANTHER" id="PTHR42800:SF1">
    <property type="entry name" value="EXOINULINASE INUD (AFU_ORTHOLOGUE AFUA_5G00480)"/>
    <property type="match status" value="1"/>
</dbReference>
<dbReference type="GeneID" id="94445532"/>
<gene>
    <name evidence="8" type="primary">sacC_1</name>
    <name evidence="8" type="ORF">RN50_01785</name>
</gene>
<feature type="domain" description="Glycosyl hydrolase family 32 N-terminal" evidence="6">
    <location>
        <begin position="15"/>
        <end position="302"/>
    </location>
</feature>
<evidence type="ECO:0000256" key="1">
    <source>
        <dbReference type="ARBA" id="ARBA00009902"/>
    </source>
</evidence>
<proteinExistence type="inferred from homology"/>
<keyword evidence="3 4" id="KW-0326">Glycosidase</keyword>
<dbReference type="SUPFAM" id="SSF49899">
    <property type="entry name" value="Concanavalin A-like lectins/glucanases"/>
    <property type="match status" value="1"/>
</dbReference>
<evidence type="ECO:0000256" key="2">
    <source>
        <dbReference type="ARBA" id="ARBA00022801"/>
    </source>
</evidence>
<dbReference type="InterPro" id="IPR013148">
    <property type="entry name" value="Glyco_hydro_32_N"/>
</dbReference>
<dbReference type="Gene3D" id="2.60.120.560">
    <property type="entry name" value="Exo-inulinase, domain 1"/>
    <property type="match status" value="1"/>
</dbReference>
<dbReference type="AlphaFoldDB" id="A0A0F0KPA8"/>
<dbReference type="Pfam" id="PF00251">
    <property type="entry name" value="Glyco_hydro_32N"/>
    <property type="match status" value="1"/>
</dbReference>
<dbReference type="PANTHER" id="PTHR42800">
    <property type="entry name" value="EXOINULINASE INUD (AFU_ORTHOLOGUE AFUA_5G00480)"/>
    <property type="match status" value="1"/>
</dbReference>
<protein>
    <submittedName>
        <fullName evidence="8">Levanase</fullName>
        <ecNumber evidence="8">3.2.1.80</ecNumber>
    </submittedName>
</protein>
<comment type="similarity">
    <text evidence="1 4">Belongs to the glycosyl hydrolase 32 family.</text>
</comment>
<dbReference type="KEGG" id="mfol:DXT68_14110"/>
<dbReference type="RefSeq" id="WP_045254153.1">
    <property type="nucleotide sequence ID" value="NZ_CP031425.1"/>
</dbReference>
<keyword evidence="9" id="KW-1185">Reference proteome</keyword>
<reference evidence="8 9" key="1">
    <citation type="submission" date="2015-02" db="EMBL/GenBank/DDBJ databases">
        <title>Draft genome sequences of ten Microbacterium spp. with emphasis on heavy metal contaminated environments.</title>
        <authorList>
            <person name="Corretto E."/>
        </authorList>
    </citation>
    <scope>NUCLEOTIDE SEQUENCE [LARGE SCALE GENOMIC DNA]</scope>
    <source>
        <strain evidence="8 9">DSM 12966</strain>
    </source>
</reference>
<dbReference type="GO" id="GO:0005737">
    <property type="term" value="C:cytoplasm"/>
    <property type="evidence" value="ECO:0007669"/>
    <property type="project" value="TreeGrafter"/>
</dbReference>
<evidence type="ECO:0000313" key="9">
    <source>
        <dbReference type="Proteomes" id="UP000033572"/>
    </source>
</evidence>
<dbReference type="Pfam" id="PF08244">
    <property type="entry name" value="Glyco_hydro_32C"/>
    <property type="match status" value="1"/>
</dbReference>
<evidence type="ECO:0000259" key="6">
    <source>
        <dbReference type="Pfam" id="PF00251"/>
    </source>
</evidence>
<dbReference type="GO" id="GO:0005987">
    <property type="term" value="P:sucrose catabolic process"/>
    <property type="evidence" value="ECO:0007669"/>
    <property type="project" value="TreeGrafter"/>
</dbReference>
<dbReference type="InterPro" id="IPR001362">
    <property type="entry name" value="Glyco_hydro_32"/>
</dbReference>
<dbReference type="GO" id="GO:0051669">
    <property type="term" value="F:fructan beta-fructosidase activity"/>
    <property type="evidence" value="ECO:0007669"/>
    <property type="project" value="UniProtKB-EC"/>
</dbReference>
<comment type="caution">
    <text evidence="8">The sequence shown here is derived from an EMBL/GenBank/DDBJ whole genome shotgun (WGS) entry which is preliminary data.</text>
</comment>
<dbReference type="InterPro" id="IPR018053">
    <property type="entry name" value="Glyco_hydro_32_AS"/>
</dbReference>
<dbReference type="EMBL" id="JYIU01000041">
    <property type="protein sequence ID" value="KJL21101.1"/>
    <property type="molecule type" value="Genomic_DNA"/>
</dbReference>
<dbReference type="PROSITE" id="PS00609">
    <property type="entry name" value="GLYCOSYL_HYDROL_F32"/>
    <property type="match status" value="1"/>
</dbReference>
<organism evidence="8 9">
    <name type="scientific">Microbacterium foliorum</name>
    <dbReference type="NCBI Taxonomy" id="104336"/>
    <lineage>
        <taxon>Bacteria</taxon>
        <taxon>Bacillati</taxon>
        <taxon>Actinomycetota</taxon>
        <taxon>Actinomycetes</taxon>
        <taxon>Micrococcales</taxon>
        <taxon>Microbacteriaceae</taxon>
        <taxon>Microbacterium</taxon>
    </lineage>
</organism>
<dbReference type="SUPFAM" id="SSF75005">
    <property type="entry name" value="Arabinanase/levansucrase/invertase"/>
    <property type="match status" value="1"/>
</dbReference>
<evidence type="ECO:0000259" key="7">
    <source>
        <dbReference type="Pfam" id="PF08244"/>
    </source>
</evidence>
<dbReference type="InterPro" id="IPR013189">
    <property type="entry name" value="Glyco_hydro_32_C"/>
</dbReference>
<dbReference type="PATRIC" id="fig|104336.4.peg.1824"/>
<keyword evidence="2 4" id="KW-0378">Hydrolase</keyword>
<evidence type="ECO:0000256" key="3">
    <source>
        <dbReference type="ARBA" id="ARBA00023295"/>
    </source>
</evidence>
<feature type="domain" description="Glycosyl hydrolase family 32 C-terminal" evidence="7">
    <location>
        <begin position="330"/>
        <end position="453"/>
    </location>
</feature>
<dbReference type="Proteomes" id="UP000033572">
    <property type="component" value="Unassembled WGS sequence"/>
</dbReference>
<dbReference type="Gene3D" id="2.115.10.20">
    <property type="entry name" value="Glycosyl hydrolase domain, family 43"/>
    <property type="match status" value="1"/>
</dbReference>
<feature type="compositionally biased region" description="Polar residues" evidence="5">
    <location>
        <begin position="1"/>
        <end position="12"/>
    </location>
</feature>
<dbReference type="CDD" id="cd18622">
    <property type="entry name" value="GH32_Inu-like"/>
    <property type="match status" value="1"/>
</dbReference>
<name>A0A0F0KPA8_9MICO</name>
<evidence type="ECO:0000256" key="4">
    <source>
        <dbReference type="RuleBase" id="RU362110"/>
    </source>
</evidence>
<sequence>MTTPLTDATSRPQAHFAPAENWMNDPNGLIHHDGLYHLYFQHNPESADWGNMSWGHATSRDLRTWQEHAVALRFDHDEQIFSGSIVFDATNSSGLGGDGRAPLVALYTSATDRGQAQALAHSLDGGYTWTKHGVVLDRGTADFRDPKVFRHGEEWILVAVEALDRQVHLFRSDDLLDWHPLSVFGPFGAPEGMWECPDLFAVGDRWVLALSVNPGHPSGGSGMQYIVGDFDGTTFTASRWDWLDHGHDYYAGVTFSGMEEPVMLAWLSNWSYAREVPTYPWRGSMALPRRLALRGDVLLQLPAVDVDRPPAFSCEDTPIPVGGFELPAEAQGSALRIELTMRPAGAAVELHVRAGAEAEDAIAVRYDDGVLTLDRSGASNTSFSADFGLASSAPVELRDGMLDLDVWVDSTSVEVFADGGAVTISDQIMTADERTGVRIGASRPGATIESLTVTGLDLG</sequence>